<reference evidence="1" key="1">
    <citation type="submission" date="2021-05" db="EMBL/GenBank/DDBJ databases">
        <authorList>
            <person name="Scholz U."/>
            <person name="Mascher M."/>
            <person name="Fiebig A."/>
        </authorList>
    </citation>
    <scope>NUCLEOTIDE SEQUENCE [LARGE SCALE GENOMIC DNA]</scope>
</reference>
<protein>
    <submittedName>
        <fullName evidence="1">Uncharacterized protein</fullName>
    </submittedName>
</protein>
<proteinExistence type="predicted"/>
<reference evidence="1" key="2">
    <citation type="submission" date="2025-09" db="UniProtKB">
        <authorList>
            <consortium name="EnsemblPlants"/>
        </authorList>
    </citation>
    <scope>IDENTIFICATION</scope>
</reference>
<organism evidence="1 2">
    <name type="scientific">Avena sativa</name>
    <name type="common">Oat</name>
    <dbReference type="NCBI Taxonomy" id="4498"/>
    <lineage>
        <taxon>Eukaryota</taxon>
        <taxon>Viridiplantae</taxon>
        <taxon>Streptophyta</taxon>
        <taxon>Embryophyta</taxon>
        <taxon>Tracheophyta</taxon>
        <taxon>Spermatophyta</taxon>
        <taxon>Magnoliopsida</taxon>
        <taxon>Liliopsida</taxon>
        <taxon>Poales</taxon>
        <taxon>Poaceae</taxon>
        <taxon>BOP clade</taxon>
        <taxon>Pooideae</taxon>
        <taxon>Poodae</taxon>
        <taxon>Poeae</taxon>
        <taxon>Poeae Chloroplast Group 1 (Aveneae type)</taxon>
        <taxon>Aveninae</taxon>
        <taxon>Avena</taxon>
    </lineage>
</organism>
<name>A0ACD5YT52_AVESA</name>
<evidence type="ECO:0000313" key="1">
    <source>
        <dbReference type="EnsemblPlants" id="AVESA.00010b.r2.6AG1063350.1.CDS.1"/>
    </source>
</evidence>
<dbReference type="EnsemblPlants" id="AVESA.00010b.r2.6AG1063350.1">
    <property type="protein sequence ID" value="AVESA.00010b.r2.6AG1063350.1.CDS.1"/>
    <property type="gene ID" value="AVESA.00010b.r2.6AG1063350"/>
</dbReference>
<keyword evidence="2" id="KW-1185">Reference proteome</keyword>
<sequence length="249" mass="26948">MAHRVLEMTLVSASDLKDVNTLSHMEVYAVASVYGDPVTRQCTHTDRYGGRYPEWHETLRFAVPPTAAAASAAGSYLHVLLRTERAFGFEDRDVGEVLVPVADLLVGACGSGSGAQRRCASYQVRRVQCAEHHGVLSVSYRLGPVMAPARRDTKRCGDGAVGYGYRPVTRWQPSYAYAPPYQSVAPHCPVPYVRTLVQIKNVKKKGSFAMALGGGFGGLLFGNMMSSESETLAYENVGYETTDAGGVAF</sequence>
<accession>A0ACD5YT52</accession>
<evidence type="ECO:0000313" key="2">
    <source>
        <dbReference type="Proteomes" id="UP001732700"/>
    </source>
</evidence>
<dbReference type="Proteomes" id="UP001732700">
    <property type="component" value="Chromosome 6A"/>
</dbReference>